<name>G4CPV4_9NEIS</name>
<reference evidence="2 3" key="1">
    <citation type="submission" date="2011-06" db="EMBL/GenBank/DDBJ databases">
        <authorList>
            <person name="Muzny D."/>
            <person name="Qin X."/>
            <person name="Deng J."/>
            <person name="Jiang H."/>
            <person name="Liu Y."/>
            <person name="Qu J."/>
            <person name="Song X.-Z."/>
            <person name="Zhang L."/>
            <person name="Thornton R."/>
            <person name="Coyle M."/>
            <person name="Francisco L."/>
            <person name="Jackson L."/>
            <person name="Javaid M."/>
            <person name="Korchina V."/>
            <person name="Kovar C."/>
            <person name="Mata R."/>
            <person name="Mathew T."/>
            <person name="Ngo R."/>
            <person name="Nguyen L."/>
            <person name="Nguyen N."/>
            <person name="Okwuonu G."/>
            <person name="Ongeri F."/>
            <person name="Pham C."/>
            <person name="Simmons D."/>
            <person name="Wilczek-Boney K."/>
            <person name="Hale W."/>
            <person name="Jakkamsetti A."/>
            <person name="Pham P."/>
            <person name="Ruth R."/>
            <person name="San Lucas F."/>
            <person name="Warren J."/>
            <person name="Zhang J."/>
            <person name="Zhao Z."/>
            <person name="Zhou C."/>
            <person name="Zhu D."/>
            <person name="Lee S."/>
            <person name="Bess C."/>
            <person name="Blankenburg K."/>
            <person name="Forbes L."/>
            <person name="Fu Q."/>
            <person name="Gubbala S."/>
            <person name="Hirani K."/>
            <person name="Jayaseelan J.C."/>
            <person name="Lara F."/>
            <person name="Munidasa M."/>
            <person name="Palculict T."/>
            <person name="Patil S."/>
            <person name="Pu L.-L."/>
            <person name="Saada N."/>
            <person name="Tang L."/>
            <person name="Weissenberger G."/>
            <person name="Zhu Y."/>
            <person name="Hemphill L."/>
            <person name="Shang Y."/>
            <person name="Youmans B."/>
            <person name="Ayvaz T."/>
            <person name="Ross M."/>
            <person name="Santibanez J."/>
            <person name="Aqrawi P."/>
            <person name="Gross S."/>
            <person name="Joshi V."/>
            <person name="Fowler G."/>
            <person name="Nazareth L."/>
            <person name="Reid J."/>
            <person name="Worley K."/>
            <person name="Petrosino J."/>
            <person name="Highlander S."/>
            <person name="Gibbs R."/>
        </authorList>
    </citation>
    <scope>NUCLEOTIDE SEQUENCE [LARGE SCALE GENOMIC DNA]</scope>
    <source>
        <strain evidence="2 3">9715</strain>
    </source>
</reference>
<keyword evidence="3" id="KW-1185">Reference proteome</keyword>
<evidence type="ECO:0000313" key="3">
    <source>
        <dbReference type="Proteomes" id="UP000005336"/>
    </source>
</evidence>
<accession>G4CPV4</accession>
<evidence type="ECO:0000256" key="1">
    <source>
        <dbReference type="SAM" id="Phobius"/>
    </source>
</evidence>
<protein>
    <submittedName>
        <fullName evidence="2">Uncharacterized protein</fullName>
    </submittedName>
</protein>
<organism evidence="2 3">
    <name type="scientific">Neisseria wadsworthii 9715</name>
    <dbReference type="NCBI Taxonomy" id="1030841"/>
    <lineage>
        <taxon>Bacteria</taxon>
        <taxon>Pseudomonadati</taxon>
        <taxon>Pseudomonadota</taxon>
        <taxon>Betaproteobacteria</taxon>
        <taxon>Neisseriales</taxon>
        <taxon>Neisseriaceae</taxon>
        <taxon>Neisseria</taxon>
    </lineage>
</organism>
<comment type="caution">
    <text evidence="2">The sequence shown here is derived from an EMBL/GenBank/DDBJ whole genome shotgun (WGS) entry which is preliminary data.</text>
</comment>
<dbReference type="PATRIC" id="fig|1030841.3.peg.1092"/>
<dbReference type="AlphaFoldDB" id="G4CPV4"/>
<proteinExistence type="predicted"/>
<keyword evidence="1" id="KW-0472">Membrane</keyword>
<keyword evidence="1" id="KW-0812">Transmembrane</keyword>
<feature type="transmembrane region" description="Helical" evidence="1">
    <location>
        <begin position="31"/>
        <end position="48"/>
    </location>
</feature>
<dbReference type="HOGENOM" id="CLU_3138201_0_0_4"/>
<keyword evidence="1" id="KW-1133">Transmembrane helix</keyword>
<sequence>MKLSVSSLWMVSVLVLLPRQSMVVKVFEGIVFRQASGLLLCLCLVLFLY</sequence>
<dbReference type="EMBL" id="AGAZ01000041">
    <property type="protein sequence ID" value="EGZ47269.1"/>
    <property type="molecule type" value="Genomic_DNA"/>
</dbReference>
<gene>
    <name evidence="2" type="ORF">HMPREF9370_1114</name>
</gene>
<dbReference type="STRING" id="1030841.HMPREF9370_1114"/>
<dbReference type="Proteomes" id="UP000005336">
    <property type="component" value="Unassembled WGS sequence"/>
</dbReference>
<evidence type="ECO:0000313" key="2">
    <source>
        <dbReference type="EMBL" id="EGZ47269.1"/>
    </source>
</evidence>